<keyword evidence="2" id="KW-0645">Protease</keyword>
<feature type="transmembrane region" description="Helical" evidence="1">
    <location>
        <begin position="74"/>
        <end position="93"/>
    </location>
</feature>
<reference evidence="2 3" key="1">
    <citation type="submission" date="2020-02" db="EMBL/GenBank/DDBJ databases">
        <authorList>
            <person name="Hogendoorn C."/>
        </authorList>
    </citation>
    <scope>NUCLEOTIDE SEQUENCE [LARGE SCALE GENOMIC DNA]</scope>
    <source>
        <strain evidence="2">R501</strain>
    </source>
</reference>
<dbReference type="AlphaFoldDB" id="A0A6F8ZIY9"/>
<evidence type="ECO:0000313" key="3">
    <source>
        <dbReference type="Proteomes" id="UP000503399"/>
    </source>
</evidence>
<keyword evidence="2" id="KW-0378">Hydrolase</keyword>
<dbReference type="PANTHER" id="PTHR36844:SF1">
    <property type="entry name" value="PROTEASE PRSW"/>
    <property type="match status" value="1"/>
</dbReference>
<feature type="transmembrane region" description="Helical" evidence="1">
    <location>
        <begin position="20"/>
        <end position="36"/>
    </location>
</feature>
<name>A0A6F8ZIY9_9FIRM</name>
<feature type="transmembrane region" description="Helical" evidence="1">
    <location>
        <begin position="151"/>
        <end position="170"/>
    </location>
</feature>
<dbReference type="PANTHER" id="PTHR36844">
    <property type="entry name" value="PROTEASE PRSW"/>
    <property type="match status" value="1"/>
</dbReference>
<dbReference type="GO" id="GO:0008237">
    <property type="term" value="F:metallopeptidase activity"/>
    <property type="evidence" value="ECO:0007669"/>
    <property type="project" value="UniProtKB-KW"/>
</dbReference>
<gene>
    <name evidence="2" type="ORF">R50_2144</name>
</gene>
<dbReference type="KEGG" id="hfv:R50_2144"/>
<feature type="transmembrane region" description="Helical" evidence="1">
    <location>
        <begin position="43"/>
        <end position="62"/>
    </location>
</feature>
<keyword evidence="2" id="KW-0482">Metalloprotease</keyword>
<dbReference type="Proteomes" id="UP000503399">
    <property type="component" value="Chromosome"/>
</dbReference>
<keyword evidence="3" id="KW-1185">Reference proteome</keyword>
<dbReference type="GO" id="GO:0006508">
    <property type="term" value="P:proteolysis"/>
    <property type="evidence" value="ECO:0007669"/>
    <property type="project" value="UniProtKB-KW"/>
</dbReference>
<feature type="transmembrane region" description="Helical" evidence="1">
    <location>
        <begin position="249"/>
        <end position="270"/>
    </location>
</feature>
<dbReference type="EMBL" id="LR778114">
    <property type="protein sequence ID" value="CAB1129641.1"/>
    <property type="molecule type" value="Genomic_DNA"/>
</dbReference>
<keyword evidence="1" id="KW-0812">Transmembrane</keyword>
<feature type="transmembrane region" description="Helical" evidence="1">
    <location>
        <begin position="201"/>
        <end position="219"/>
    </location>
</feature>
<protein>
    <submittedName>
        <fullName evidence="2">PrsW family intramembrane metalloprotease</fullName>
    </submittedName>
</protein>
<evidence type="ECO:0000313" key="2">
    <source>
        <dbReference type="EMBL" id="CAB1129641.1"/>
    </source>
</evidence>
<feature type="transmembrane region" description="Helical" evidence="1">
    <location>
        <begin position="226"/>
        <end position="243"/>
    </location>
</feature>
<sequence length="285" mass="31287">MLEKKGPLRTLAYGWRVARSPQYLGLFVFAVAPMIMESLRVDVIAGMMVYFSLFWLVIFRRISGDELRTPSRTLDAAAYLFTAVFGVLFAAGLESTAMAWGARRLIAGPLDTASWLTYVVAVGMVEETAKQLVVGGFALYQRWRGRVWNPWAFMALGIVSGLGFSAVENIDYVNRGVFMDMSHLAVGLGTVTALTRALYTPFLHAIWAGVAAYALGVAAQGPRWRWGPAGWGWLTVAVLHGTYDATVGVNTVWALADVAVSYFLFLYLALQRRPGLLQSGRRTSG</sequence>
<dbReference type="InterPro" id="IPR026898">
    <property type="entry name" value="PrsW"/>
</dbReference>
<keyword evidence="1" id="KW-1133">Transmembrane helix</keyword>
<evidence type="ECO:0000256" key="1">
    <source>
        <dbReference type="SAM" id="Phobius"/>
    </source>
</evidence>
<accession>A0A6F8ZIY9</accession>
<organism evidence="2 3">
    <name type="scientific">Candidatus Hydrogenisulfobacillus filiaventi</name>
    <dbReference type="NCBI Taxonomy" id="2707344"/>
    <lineage>
        <taxon>Bacteria</taxon>
        <taxon>Bacillati</taxon>
        <taxon>Bacillota</taxon>
        <taxon>Clostridia</taxon>
        <taxon>Eubacteriales</taxon>
        <taxon>Clostridiales Family XVII. Incertae Sedis</taxon>
        <taxon>Candidatus Hydrogenisulfobacillus</taxon>
    </lineage>
</organism>
<keyword evidence="1" id="KW-0472">Membrane</keyword>
<proteinExistence type="predicted"/>
<dbReference type="Pfam" id="PF13367">
    <property type="entry name" value="PrsW-protease"/>
    <property type="match status" value="1"/>
</dbReference>